<evidence type="ECO:0000313" key="2">
    <source>
        <dbReference type="Proteomes" id="UP001597180"/>
    </source>
</evidence>
<dbReference type="EMBL" id="JBHTLU010000012">
    <property type="protein sequence ID" value="MFD1219503.1"/>
    <property type="molecule type" value="Genomic_DNA"/>
</dbReference>
<organism evidence="1 2">
    <name type="scientific">Paenibacillus vulneris</name>
    <dbReference type="NCBI Taxonomy" id="1133364"/>
    <lineage>
        <taxon>Bacteria</taxon>
        <taxon>Bacillati</taxon>
        <taxon>Bacillota</taxon>
        <taxon>Bacilli</taxon>
        <taxon>Bacillales</taxon>
        <taxon>Paenibacillaceae</taxon>
        <taxon>Paenibacillus</taxon>
    </lineage>
</organism>
<dbReference type="RefSeq" id="WP_345595131.1">
    <property type="nucleotide sequence ID" value="NZ_BAABJG010000055.1"/>
</dbReference>
<name>A0ABW3UEY6_9BACL</name>
<gene>
    <name evidence="1" type="ORF">ACFQ4B_05195</name>
</gene>
<accession>A0ABW3UEY6</accession>
<reference evidence="2" key="1">
    <citation type="journal article" date="2019" name="Int. J. Syst. Evol. Microbiol.">
        <title>The Global Catalogue of Microorganisms (GCM) 10K type strain sequencing project: providing services to taxonomists for standard genome sequencing and annotation.</title>
        <authorList>
            <consortium name="The Broad Institute Genomics Platform"/>
            <consortium name="The Broad Institute Genome Sequencing Center for Infectious Disease"/>
            <person name="Wu L."/>
            <person name="Ma J."/>
        </authorList>
    </citation>
    <scope>NUCLEOTIDE SEQUENCE [LARGE SCALE GENOMIC DNA]</scope>
    <source>
        <strain evidence="2">CCUG 53270</strain>
    </source>
</reference>
<keyword evidence="2" id="KW-1185">Reference proteome</keyword>
<protein>
    <submittedName>
        <fullName evidence="1">Uncharacterized protein</fullName>
    </submittedName>
</protein>
<sequence>MKILELIAASEDIVIILYSTDNGYEVAINDTDIKTFDYERNARDHYYRLVEENKLETNT</sequence>
<dbReference type="Proteomes" id="UP001597180">
    <property type="component" value="Unassembled WGS sequence"/>
</dbReference>
<comment type="caution">
    <text evidence="1">The sequence shown here is derived from an EMBL/GenBank/DDBJ whole genome shotgun (WGS) entry which is preliminary data.</text>
</comment>
<proteinExistence type="predicted"/>
<evidence type="ECO:0000313" key="1">
    <source>
        <dbReference type="EMBL" id="MFD1219503.1"/>
    </source>
</evidence>